<sequence>MSRMRALMKNWYSVEVLPIYVITAAACGGAGWYLYRLSTRPEVVWNHKGNPYPWQSIEQGTNTKLMNVNQKFEKEYKRDRF</sequence>
<protein>
    <recommendedName>
        <fullName evidence="4">NADH-ubiquinone oxidoreductase MLRQ subunit</fullName>
    </recommendedName>
</protein>
<keyword evidence="3" id="KW-1185">Reference proteome</keyword>
<dbReference type="EMBL" id="KZ819603">
    <property type="protein sequence ID" value="PWN34982.1"/>
    <property type="molecule type" value="Genomic_DNA"/>
</dbReference>
<reference evidence="2 3" key="1">
    <citation type="journal article" date="2018" name="Mol. Biol. Evol.">
        <title>Broad Genomic Sampling Reveals a Smut Pathogenic Ancestry of the Fungal Clade Ustilaginomycotina.</title>
        <authorList>
            <person name="Kijpornyongpan T."/>
            <person name="Mondo S.J."/>
            <person name="Barry K."/>
            <person name="Sandor L."/>
            <person name="Lee J."/>
            <person name="Lipzen A."/>
            <person name="Pangilinan J."/>
            <person name="LaButti K."/>
            <person name="Hainaut M."/>
            <person name="Henrissat B."/>
            <person name="Grigoriev I.V."/>
            <person name="Spatafora J.W."/>
            <person name="Aime M.C."/>
        </authorList>
    </citation>
    <scope>NUCLEOTIDE SEQUENCE [LARGE SCALE GENOMIC DNA]</scope>
    <source>
        <strain evidence="2 3">MCA 3882</strain>
    </source>
</reference>
<keyword evidence="1" id="KW-1133">Transmembrane helix</keyword>
<dbReference type="PANTHER" id="PTHR14256:SF1">
    <property type="entry name" value="GEO09626P1"/>
    <property type="match status" value="1"/>
</dbReference>
<dbReference type="PROSITE" id="PS51257">
    <property type="entry name" value="PROKAR_LIPOPROTEIN"/>
    <property type="match status" value="1"/>
</dbReference>
<dbReference type="InterPro" id="IPR010530">
    <property type="entry name" value="B12D"/>
</dbReference>
<gene>
    <name evidence="2" type="ORF">FA14DRAFT_132917</name>
</gene>
<evidence type="ECO:0000313" key="2">
    <source>
        <dbReference type="EMBL" id="PWN34982.1"/>
    </source>
</evidence>
<dbReference type="GeneID" id="37018740"/>
<dbReference type="Pfam" id="PF06522">
    <property type="entry name" value="B12D"/>
    <property type="match status" value="1"/>
</dbReference>
<dbReference type="Proteomes" id="UP000245771">
    <property type="component" value="Unassembled WGS sequence"/>
</dbReference>
<evidence type="ECO:0000256" key="1">
    <source>
        <dbReference type="SAM" id="Phobius"/>
    </source>
</evidence>
<dbReference type="STRING" id="1280837.A0A316VBP0"/>
<keyword evidence="1" id="KW-0812">Transmembrane</keyword>
<organism evidence="2 3">
    <name type="scientific">Meira miltonrushii</name>
    <dbReference type="NCBI Taxonomy" id="1280837"/>
    <lineage>
        <taxon>Eukaryota</taxon>
        <taxon>Fungi</taxon>
        <taxon>Dikarya</taxon>
        <taxon>Basidiomycota</taxon>
        <taxon>Ustilaginomycotina</taxon>
        <taxon>Exobasidiomycetes</taxon>
        <taxon>Exobasidiales</taxon>
        <taxon>Brachybasidiaceae</taxon>
        <taxon>Meira</taxon>
    </lineage>
</organism>
<keyword evidence="1" id="KW-0472">Membrane</keyword>
<accession>A0A316VBP0</accession>
<name>A0A316VBP0_9BASI</name>
<dbReference type="OrthoDB" id="5511684at2759"/>
<feature type="transmembrane region" description="Helical" evidence="1">
    <location>
        <begin position="12"/>
        <end position="35"/>
    </location>
</feature>
<evidence type="ECO:0008006" key="4">
    <source>
        <dbReference type="Google" id="ProtNLM"/>
    </source>
</evidence>
<dbReference type="AlphaFoldDB" id="A0A316VBP0"/>
<dbReference type="InParanoid" id="A0A316VBP0"/>
<proteinExistence type="predicted"/>
<dbReference type="PANTHER" id="PTHR14256">
    <property type="entry name" value="NADH-UBIQUINONE OXIDOREDUCTASE MLRQ SUBUNIT"/>
    <property type="match status" value="1"/>
</dbReference>
<evidence type="ECO:0000313" key="3">
    <source>
        <dbReference type="Proteomes" id="UP000245771"/>
    </source>
</evidence>
<dbReference type="RefSeq" id="XP_025355284.1">
    <property type="nucleotide sequence ID" value="XM_025496959.1"/>
</dbReference>